<reference evidence="5" key="1">
    <citation type="journal article" date="2019" name="Environ. Microbiol.">
        <title>Fungal ecological strategies reflected in gene transcription - a case study of two litter decomposers.</title>
        <authorList>
            <person name="Barbi F."/>
            <person name="Kohler A."/>
            <person name="Barry K."/>
            <person name="Baskaran P."/>
            <person name="Daum C."/>
            <person name="Fauchery L."/>
            <person name="Ihrmark K."/>
            <person name="Kuo A."/>
            <person name="LaButti K."/>
            <person name="Lipzen A."/>
            <person name="Morin E."/>
            <person name="Grigoriev I.V."/>
            <person name="Henrissat B."/>
            <person name="Lindahl B."/>
            <person name="Martin F."/>
        </authorList>
    </citation>
    <scope>NUCLEOTIDE SEQUENCE</scope>
    <source>
        <strain evidence="5">JB14</strain>
    </source>
</reference>
<name>A0A6A4I9Q2_9AGAR</name>
<dbReference type="AlphaFoldDB" id="A0A6A4I9Q2"/>
<feature type="non-terminal residue" evidence="5">
    <location>
        <position position="1"/>
    </location>
</feature>
<dbReference type="GO" id="GO:0016491">
    <property type="term" value="F:oxidoreductase activity"/>
    <property type="evidence" value="ECO:0007669"/>
    <property type="project" value="UniProtKB-KW"/>
</dbReference>
<evidence type="ECO:0000256" key="2">
    <source>
        <dbReference type="ARBA" id="ARBA00022827"/>
    </source>
</evidence>
<dbReference type="PANTHER" id="PTHR46720:SF3">
    <property type="entry name" value="FAD-BINDING DOMAIN-CONTAINING PROTEIN-RELATED"/>
    <property type="match status" value="1"/>
</dbReference>
<accession>A0A6A4I9Q2</accession>
<gene>
    <name evidence="5" type="ORF">BT96DRAFT_812221</name>
</gene>
<dbReference type="OrthoDB" id="417877at2759"/>
<protein>
    <submittedName>
        <fullName evidence="5">FAD/NAD(P)-binding domain-containing protein</fullName>
    </submittedName>
</protein>
<dbReference type="Proteomes" id="UP000799118">
    <property type="component" value="Unassembled WGS sequence"/>
</dbReference>
<dbReference type="GO" id="GO:0071949">
    <property type="term" value="F:FAD binding"/>
    <property type="evidence" value="ECO:0007669"/>
    <property type="project" value="InterPro"/>
</dbReference>
<proteinExistence type="predicted"/>
<evidence type="ECO:0000256" key="3">
    <source>
        <dbReference type="ARBA" id="ARBA00023002"/>
    </source>
</evidence>
<keyword evidence="2" id="KW-0274">FAD</keyword>
<keyword evidence="6" id="KW-1185">Reference proteome</keyword>
<evidence type="ECO:0000256" key="1">
    <source>
        <dbReference type="ARBA" id="ARBA00022630"/>
    </source>
</evidence>
<organism evidence="5 6">
    <name type="scientific">Gymnopus androsaceus JB14</name>
    <dbReference type="NCBI Taxonomy" id="1447944"/>
    <lineage>
        <taxon>Eukaryota</taxon>
        <taxon>Fungi</taxon>
        <taxon>Dikarya</taxon>
        <taxon>Basidiomycota</taxon>
        <taxon>Agaricomycotina</taxon>
        <taxon>Agaricomycetes</taxon>
        <taxon>Agaricomycetidae</taxon>
        <taxon>Agaricales</taxon>
        <taxon>Marasmiineae</taxon>
        <taxon>Omphalotaceae</taxon>
        <taxon>Gymnopus</taxon>
    </lineage>
</organism>
<evidence type="ECO:0000313" key="6">
    <source>
        <dbReference type="Proteomes" id="UP000799118"/>
    </source>
</evidence>
<feature type="domain" description="FAD-binding" evidence="4">
    <location>
        <begin position="1"/>
        <end position="299"/>
    </location>
</feature>
<dbReference type="Gene3D" id="3.50.50.60">
    <property type="entry name" value="FAD/NAD(P)-binding domain"/>
    <property type="match status" value="1"/>
</dbReference>
<dbReference type="SUPFAM" id="SSF54373">
    <property type="entry name" value="FAD-linked reductases, C-terminal domain"/>
    <property type="match status" value="1"/>
</dbReference>
<dbReference type="GO" id="GO:0044550">
    <property type="term" value="P:secondary metabolite biosynthetic process"/>
    <property type="evidence" value="ECO:0007669"/>
    <property type="project" value="TreeGrafter"/>
</dbReference>
<keyword evidence="3" id="KW-0560">Oxidoreductase</keyword>
<sequence>GGGIGGLTCAVALKDCPNIEINLYEQAHQITEIGAGITVWPRTWEILQSLGLEEELVATLQDGFRKDQSLGFEFRISDRKDGFTFHKLFTKGGSPCFHRQEIQNTLLKHVPEFCHIHLSHRLIRCEESEDSVKLYFKNGAEKTVDVLIAADGIKSVGRESIPNDGIFYTGTDAFRGLIPKETFAQLYPGHRTLEDPIIVSHIVVYPISRGRFINVVAFFTSLENEGKPLDRPEIREATKEEVLKEFSGWEDEVIQLLSSIEKPTCWAIRDQYSMKTYVSRRIALLGDAAHAMRPHLGAGAGQVVYSKLNDIYTDDQ</sequence>
<dbReference type="EMBL" id="ML769409">
    <property type="protein sequence ID" value="KAE9405425.1"/>
    <property type="molecule type" value="Genomic_DNA"/>
</dbReference>
<dbReference type="PANTHER" id="PTHR46720">
    <property type="entry name" value="HYDROXYLASE, PUTATIVE (AFU_ORTHOLOGUE AFUA_3G01460)-RELATED"/>
    <property type="match status" value="1"/>
</dbReference>
<keyword evidence="1" id="KW-0285">Flavoprotein</keyword>
<dbReference type="InterPro" id="IPR051104">
    <property type="entry name" value="FAD_monoxygenase"/>
</dbReference>
<dbReference type="SUPFAM" id="SSF51905">
    <property type="entry name" value="FAD/NAD(P)-binding domain"/>
    <property type="match status" value="1"/>
</dbReference>
<dbReference type="InterPro" id="IPR036188">
    <property type="entry name" value="FAD/NAD-bd_sf"/>
</dbReference>
<evidence type="ECO:0000313" key="5">
    <source>
        <dbReference type="EMBL" id="KAE9405425.1"/>
    </source>
</evidence>
<dbReference type="InterPro" id="IPR002938">
    <property type="entry name" value="FAD-bd"/>
</dbReference>
<evidence type="ECO:0000259" key="4">
    <source>
        <dbReference type="Pfam" id="PF01494"/>
    </source>
</evidence>
<dbReference type="Pfam" id="PF01494">
    <property type="entry name" value="FAD_binding_3"/>
    <property type="match status" value="1"/>
</dbReference>